<dbReference type="GO" id="GO:0006915">
    <property type="term" value="P:apoptotic process"/>
    <property type="evidence" value="ECO:0007669"/>
    <property type="project" value="UniProtKB-KW"/>
</dbReference>
<dbReference type="EMBL" id="JABSTU010000007">
    <property type="protein sequence ID" value="KAH8025968.1"/>
    <property type="molecule type" value="Genomic_DNA"/>
</dbReference>
<evidence type="ECO:0000313" key="3">
    <source>
        <dbReference type="EMBL" id="KAH8025968.1"/>
    </source>
</evidence>
<evidence type="ECO:0000256" key="2">
    <source>
        <dbReference type="SAM" id="MobiDB-lite"/>
    </source>
</evidence>
<keyword evidence="1" id="KW-0053">Apoptosis</keyword>
<protein>
    <submittedName>
        <fullName evidence="3">Uncharacterized protein</fullName>
    </submittedName>
</protein>
<keyword evidence="4" id="KW-1185">Reference proteome</keyword>
<dbReference type="GO" id="GO:0043066">
    <property type="term" value="P:negative regulation of apoptotic process"/>
    <property type="evidence" value="ECO:0007669"/>
    <property type="project" value="TreeGrafter"/>
</dbReference>
<dbReference type="PANTHER" id="PTHR12758">
    <property type="entry name" value="APOPTOSIS INHIBITOR 5-RELATED"/>
    <property type="match status" value="1"/>
</dbReference>
<sequence>MKTVMENLSATASITNPKSSPVGVVIHQRSLYAVFEQELMPLPPAGEESENSSQPRPEPELQLSHVECLMYSFHQLAKRNPQFLASEESAERLRDFKLRDLA</sequence>
<proteinExistence type="predicted"/>
<dbReference type="GO" id="GO:0005634">
    <property type="term" value="C:nucleus"/>
    <property type="evidence" value="ECO:0007669"/>
    <property type="project" value="TreeGrafter"/>
</dbReference>
<evidence type="ECO:0000256" key="1">
    <source>
        <dbReference type="ARBA" id="ARBA00022703"/>
    </source>
</evidence>
<accession>A0A9J6DW91</accession>
<dbReference type="VEuPathDB" id="VectorBase:LOC119170609"/>
<reference evidence="3" key="1">
    <citation type="journal article" date="2020" name="Cell">
        <title>Large-Scale Comparative Analyses of Tick Genomes Elucidate Their Genetic Diversity and Vector Capacities.</title>
        <authorList>
            <consortium name="Tick Genome and Microbiome Consortium (TIGMIC)"/>
            <person name="Jia N."/>
            <person name="Wang J."/>
            <person name="Shi W."/>
            <person name="Du L."/>
            <person name="Sun Y."/>
            <person name="Zhan W."/>
            <person name="Jiang J.F."/>
            <person name="Wang Q."/>
            <person name="Zhang B."/>
            <person name="Ji P."/>
            <person name="Bell-Sakyi L."/>
            <person name="Cui X.M."/>
            <person name="Yuan T.T."/>
            <person name="Jiang B.G."/>
            <person name="Yang W.F."/>
            <person name="Lam T.T."/>
            <person name="Chang Q.C."/>
            <person name="Ding S.J."/>
            <person name="Wang X.J."/>
            <person name="Zhu J.G."/>
            <person name="Ruan X.D."/>
            <person name="Zhao L."/>
            <person name="Wei J.T."/>
            <person name="Ye R.Z."/>
            <person name="Que T.C."/>
            <person name="Du C.H."/>
            <person name="Zhou Y.H."/>
            <person name="Cheng J.X."/>
            <person name="Dai P.F."/>
            <person name="Guo W.B."/>
            <person name="Han X.H."/>
            <person name="Huang E.J."/>
            <person name="Li L.F."/>
            <person name="Wei W."/>
            <person name="Gao Y.C."/>
            <person name="Liu J.Z."/>
            <person name="Shao H.Z."/>
            <person name="Wang X."/>
            <person name="Wang C.C."/>
            <person name="Yang T.C."/>
            <person name="Huo Q.B."/>
            <person name="Li W."/>
            <person name="Chen H.Y."/>
            <person name="Chen S.E."/>
            <person name="Zhou L.G."/>
            <person name="Ni X.B."/>
            <person name="Tian J.H."/>
            <person name="Sheng Y."/>
            <person name="Liu T."/>
            <person name="Pan Y.S."/>
            <person name="Xia L.Y."/>
            <person name="Li J."/>
            <person name="Zhao F."/>
            <person name="Cao W.C."/>
        </authorList>
    </citation>
    <scope>NUCLEOTIDE SEQUENCE</scope>
    <source>
        <strain evidence="3">Rmic-2018</strain>
    </source>
</reference>
<dbReference type="Pfam" id="PF05918">
    <property type="entry name" value="API5"/>
    <property type="match status" value="1"/>
</dbReference>
<organism evidence="3 4">
    <name type="scientific">Rhipicephalus microplus</name>
    <name type="common">Cattle tick</name>
    <name type="synonym">Boophilus microplus</name>
    <dbReference type="NCBI Taxonomy" id="6941"/>
    <lineage>
        <taxon>Eukaryota</taxon>
        <taxon>Metazoa</taxon>
        <taxon>Ecdysozoa</taxon>
        <taxon>Arthropoda</taxon>
        <taxon>Chelicerata</taxon>
        <taxon>Arachnida</taxon>
        <taxon>Acari</taxon>
        <taxon>Parasitiformes</taxon>
        <taxon>Ixodida</taxon>
        <taxon>Ixodoidea</taxon>
        <taxon>Ixodidae</taxon>
        <taxon>Rhipicephalinae</taxon>
        <taxon>Rhipicephalus</taxon>
        <taxon>Boophilus</taxon>
    </lineage>
</organism>
<name>A0A9J6DW91_RHIMP</name>
<dbReference type="Proteomes" id="UP000821866">
    <property type="component" value="Unassembled WGS sequence"/>
</dbReference>
<reference evidence="3" key="2">
    <citation type="submission" date="2021-09" db="EMBL/GenBank/DDBJ databases">
        <authorList>
            <person name="Jia N."/>
            <person name="Wang J."/>
            <person name="Shi W."/>
            <person name="Du L."/>
            <person name="Sun Y."/>
            <person name="Zhan W."/>
            <person name="Jiang J."/>
            <person name="Wang Q."/>
            <person name="Zhang B."/>
            <person name="Ji P."/>
            <person name="Sakyi L.B."/>
            <person name="Cui X."/>
            <person name="Yuan T."/>
            <person name="Jiang B."/>
            <person name="Yang W."/>
            <person name="Lam T.T.-Y."/>
            <person name="Chang Q."/>
            <person name="Ding S."/>
            <person name="Wang X."/>
            <person name="Zhu J."/>
            <person name="Ruan X."/>
            <person name="Zhao L."/>
            <person name="Wei J."/>
            <person name="Que T."/>
            <person name="Du C."/>
            <person name="Cheng J."/>
            <person name="Dai P."/>
            <person name="Han X."/>
            <person name="Huang E."/>
            <person name="Gao Y."/>
            <person name="Liu J."/>
            <person name="Shao H."/>
            <person name="Ye R."/>
            <person name="Li L."/>
            <person name="Wei W."/>
            <person name="Wang X."/>
            <person name="Wang C."/>
            <person name="Huo Q."/>
            <person name="Li W."/>
            <person name="Guo W."/>
            <person name="Chen H."/>
            <person name="Chen S."/>
            <person name="Zhou L."/>
            <person name="Zhou L."/>
            <person name="Ni X."/>
            <person name="Tian J."/>
            <person name="Zhou Y."/>
            <person name="Sheng Y."/>
            <person name="Liu T."/>
            <person name="Pan Y."/>
            <person name="Xia L."/>
            <person name="Li J."/>
            <person name="Zhao F."/>
            <person name="Cao W."/>
        </authorList>
    </citation>
    <scope>NUCLEOTIDE SEQUENCE</scope>
    <source>
        <strain evidence="3">Rmic-2018</strain>
        <tissue evidence="3">Larvae</tissue>
    </source>
</reference>
<dbReference type="PANTHER" id="PTHR12758:SF19">
    <property type="entry name" value="APOPTOSIS INHIBITOR 5"/>
    <property type="match status" value="1"/>
</dbReference>
<dbReference type="GO" id="GO:0003723">
    <property type="term" value="F:RNA binding"/>
    <property type="evidence" value="ECO:0007669"/>
    <property type="project" value="TreeGrafter"/>
</dbReference>
<dbReference type="InterPro" id="IPR008383">
    <property type="entry name" value="API5"/>
</dbReference>
<feature type="region of interest" description="Disordered" evidence="2">
    <location>
        <begin position="41"/>
        <end position="61"/>
    </location>
</feature>
<dbReference type="AlphaFoldDB" id="A0A9J6DW91"/>
<evidence type="ECO:0000313" key="4">
    <source>
        <dbReference type="Proteomes" id="UP000821866"/>
    </source>
</evidence>
<comment type="caution">
    <text evidence="3">The sequence shown here is derived from an EMBL/GenBank/DDBJ whole genome shotgun (WGS) entry which is preliminary data.</text>
</comment>
<gene>
    <name evidence="3" type="ORF">HPB51_014301</name>
</gene>